<gene>
    <name evidence="2" type="ORF">RDB_LOCUS7028</name>
</gene>
<feature type="compositionally biased region" description="Low complexity" evidence="1">
    <location>
        <begin position="11"/>
        <end position="23"/>
    </location>
</feature>
<evidence type="ECO:0000313" key="3">
    <source>
        <dbReference type="Proteomes" id="UP000663846"/>
    </source>
</evidence>
<feature type="region of interest" description="Disordered" evidence="1">
    <location>
        <begin position="1"/>
        <end position="23"/>
    </location>
</feature>
<reference evidence="2" key="1">
    <citation type="submission" date="2021-01" db="EMBL/GenBank/DDBJ databases">
        <authorList>
            <person name="Kaushik A."/>
        </authorList>
    </citation>
    <scope>NUCLEOTIDE SEQUENCE</scope>
    <source>
        <strain evidence="2">AG1-1C</strain>
    </source>
</reference>
<evidence type="ECO:0000256" key="1">
    <source>
        <dbReference type="SAM" id="MobiDB-lite"/>
    </source>
</evidence>
<comment type="caution">
    <text evidence="2">The sequence shown here is derived from an EMBL/GenBank/DDBJ whole genome shotgun (WGS) entry which is preliminary data.</text>
</comment>
<accession>A0A8H2ZXB1</accession>
<name>A0A8H2ZXB1_9AGAM</name>
<dbReference type="AlphaFoldDB" id="A0A8H2ZXB1"/>
<dbReference type="EMBL" id="CAJMWS010000041">
    <property type="protein sequence ID" value="CAE6346123.1"/>
    <property type="molecule type" value="Genomic_DNA"/>
</dbReference>
<evidence type="ECO:0000313" key="2">
    <source>
        <dbReference type="EMBL" id="CAE6346123.1"/>
    </source>
</evidence>
<protein>
    <submittedName>
        <fullName evidence="2">Uncharacterized protein</fullName>
    </submittedName>
</protein>
<proteinExistence type="predicted"/>
<dbReference type="Proteomes" id="UP000663846">
    <property type="component" value="Unassembled WGS sequence"/>
</dbReference>
<organism evidence="2 3">
    <name type="scientific">Rhizoctonia solani</name>
    <dbReference type="NCBI Taxonomy" id="456999"/>
    <lineage>
        <taxon>Eukaryota</taxon>
        <taxon>Fungi</taxon>
        <taxon>Dikarya</taxon>
        <taxon>Basidiomycota</taxon>
        <taxon>Agaricomycotina</taxon>
        <taxon>Agaricomycetes</taxon>
        <taxon>Cantharellales</taxon>
        <taxon>Ceratobasidiaceae</taxon>
        <taxon>Rhizoctonia</taxon>
    </lineage>
</organism>
<sequence>MTSRPATLLFPVPSGPESGGESSYEINFNSHDLGHLEGKLDGEQLEGTLDIEQETVEEMMEMFTINKDYLQYQDPDNDHISKPNSC</sequence>